<reference evidence="3 4" key="1">
    <citation type="submission" date="2020-04" db="EMBL/GenBank/DDBJ databases">
        <authorList>
            <person name="Klaysubun C."/>
            <person name="Duangmal K."/>
            <person name="Lipun K."/>
        </authorList>
    </citation>
    <scope>NUCLEOTIDE SEQUENCE [LARGE SCALE GENOMIC DNA]</scope>
    <source>
        <strain evidence="3 4">K10HN5</strain>
    </source>
</reference>
<evidence type="ECO:0000313" key="3">
    <source>
        <dbReference type="EMBL" id="NMH98925.1"/>
    </source>
</evidence>
<feature type="transmembrane region" description="Helical" evidence="2">
    <location>
        <begin position="90"/>
        <end position="109"/>
    </location>
</feature>
<feature type="compositionally biased region" description="Pro residues" evidence="1">
    <location>
        <begin position="31"/>
        <end position="47"/>
    </location>
</feature>
<feature type="region of interest" description="Disordered" evidence="1">
    <location>
        <begin position="1"/>
        <end position="47"/>
    </location>
</feature>
<dbReference type="RefSeq" id="WP_169382373.1">
    <property type="nucleotide sequence ID" value="NZ_JAAXLA010000029.1"/>
</dbReference>
<evidence type="ECO:0000313" key="4">
    <source>
        <dbReference type="Proteomes" id="UP000820669"/>
    </source>
</evidence>
<organism evidence="3 4">
    <name type="scientific">Pseudonocardia acidicola</name>
    <dbReference type="NCBI Taxonomy" id="2724939"/>
    <lineage>
        <taxon>Bacteria</taxon>
        <taxon>Bacillati</taxon>
        <taxon>Actinomycetota</taxon>
        <taxon>Actinomycetes</taxon>
        <taxon>Pseudonocardiales</taxon>
        <taxon>Pseudonocardiaceae</taxon>
        <taxon>Pseudonocardia</taxon>
    </lineage>
</organism>
<feature type="transmembrane region" description="Helical" evidence="2">
    <location>
        <begin position="65"/>
        <end position="84"/>
    </location>
</feature>
<name>A0ABX1SCV7_9PSEU</name>
<keyword evidence="4" id="KW-1185">Reference proteome</keyword>
<dbReference type="EMBL" id="JAAXLA010000029">
    <property type="protein sequence ID" value="NMH98925.1"/>
    <property type="molecule type" value="Genomic_DNA"/>
</dbReference>
<feature type="transmembrane region" description="Helical" evidence="2">
    <location>
        <begin position="121"/>
        <end position="150"/>
    </location>
</feature>
<keyword evidence="2" id="KW-1133">Transmembrane helix</keyword>
<protein>
    <submittedName>
        <fullName evidence="3">Uncharacterized protein</fullName>
    </submittedName>
</protein>
<accession>A0ABX1SCV7</accession>
<gene>
    <name evidence="3" type="ORF">HF526_16650</name>
</gene>
<feature type="compositionally biased region" description="Pro residues" evidence="1">
    <location>
        <begin position="1"/>
        <end position="19"/>
    </location>
</feature>
<sequence>MEPPRTPPTPPQGNLPAVPPQASDAGGALEPLPPRYEPPPFEPPRYPPPLHRPPSAWSRFRLRNWRGAVGLGLAGAAVLLFPFLDDPGRWWVPVAAGLGTLILLVVLRLDRLLRGWTWHLAGLALVVGLMFSTGPWAWAMAASIGVLIAGLLRLPAWKLLAVGVVLCAGSGLGYGLSTVRTTEQVEAQQVQTHLQSRGQLGAPRPTAVLPVLLNSIARGDTGAICDNLLAEPAQPSFAASAGQPDCAAAVQALAARVTDPSGYARATAESTSSGDVTTVDACHMTWDAAPAGPQLGRLTVGRTTGSTYVVTGFAPC</sequence>
<keyword evidence="2" id="KW-0472">Membrane</keyword>
<evidence type="ECO:0000256" key="2">
    <source>
        <dbReference type="SAM" id="Phobius"/>
    </source>
</evidence>
<keyword evidence="2" id="KW-0812">Transmembrane</keyword>
<evidence type="ECO:0000256" key="1">
    <source>
        <dbReference type="SAM" id="MobiDB-lite"/>
    </source>
</evidence>
<comment type="caution">
    <text evidence="3">The sequence shown here is derived from an EMBL/GenBank/DDBJ whole genome shotgun (WGS) entry which is preliminary data.</text>
</comment>
<dbReference type="Proteomes" id="UP000820669">
    <property type="component" value="Unassembled WGS sequence"/>
</dbReference>
<feature type="transmembrane region" description="Helical" evidence="2">
    <location>
        <begin position="156"/>
        <end position="176"/>
    </location>
</feature>
<proteinExistence type="predicted"/>